<reference evidence="2" key="1">
    <citation type="journal article" date="2020" name="mSystems">
        <title>Genome- and Community-Level Interaction Insights into Carbon Utilization and Element Cycling Functions of Hydrothermarchaeota in Hydrothermal Sediment.</title>
        <authorList>
            <person name="Zhou Z."/>
            <person name="Liu Y."/>
            <person name="Xu W."/>
            <person name="Pan J."/>
            <person name="Luo Z.H."/>
            <person name="Li M."/>
        </authorList>
    </citation>
    <scope>NUCLEOTIDE SEQUENCE [LARGE SCALE GENOMIC DNA]</scope>
    <source>
        <strain evidence="2">HyVt-456</strain>
    </source>
</reference>
<dbReference type="Proteomes" id="UP000886005">
    <property type="component" value="Unassembled WGS sequence"/>
</dbReference>
<dbReference type="InterPro" id="IPR013976">
    <property type="entry name" value="HDOD"/>
</dbReference>
<dbReference type="SUPFAM" id="SSF109604">
    <property type="entry name" value="HD-domain/PDEase-like"/>
    <property type="match status" value="1"/>
</dbReference>
<sequence>MIVVDAFDKLPTKNRIMDLNLPPIEITSDEQFLQHHTLPPLPGIVSKLQEIIQSDDINISEISRLVQSDVALVAQILKIVNSAYFGLKREVSDLKIAIAFLGINEIHRIVLSLSVINALGKEDSAILKVYWYHSYYTAIIARMLASRYARLLDPEEIWAGALLHDIGSLFYLKFYPKHFKAIDIVANKRGVLASEAEALLKFPPSSQFGSILCTFWKLPQNIKMACEYHTLDKLDEIREDDPYRDYKRIITLAASCASFSTEELSPKCKEKIAMQLMKHLELDNDTFLLLMGEIRDLQKDVDAFVDTLF</sequence>
<name>A0A7V1PVB3_CALAY</name>
<comment type="caution">
    <text evidence="2">The sequence shown here is derived from an EMBL/GenBank/DDBJ whole genome shotgun (WGS) entry which is preliminary data.</text>
</comment>
<dbReference type="PANTHER" id="PTHR33525">
    <property type="match status" value="1"/>
</dbReference>
<dbReference type="EMBL" id="DRLD01000244">
    <property type="protein sequence ID" value="HED10786.1"/>
    <property type="molecule type" value="Genomic_DNA"/>
</dbReference>
<gene>
    <name evidence="2" type="ORF">ENJ10_08860</name>
</gene>
<accession>A0A7V1PVB3</accession>
<evidence type="ECO:0000313" key="2">
    <source>
        <dbReference type="EMBL" id="HED10786.1"/>
    </source>
</evidence>
<proteinExistence type="predicted"/>
<dbReference type="AlphaFoldDB" id="A0A7V1PVB3"/>
<evidence type="ECO:0000259" key="1">
    <source>
        <dbReference type="PROSITE" id="PS51833"/>
    </source>
</evidence>
<dbReference type="Gene3D" id="1.10.3210.10">
    <property type="entry name" value="Hypothetical protein af1432"/>
    <property type="match status" value="1"/>
</dbReference>
<dbReference type="InterPro" id="IPR003607">
    <property type="entry name" value="HD/PDEase_dom"/>
</dbReference>
<dbReference type="Pfam" id="PF08668">
    <property type="entry name" value="HDOD"/>
    <property type="match status" value="1"/>
</dbReference>
<dbReference type="PANTHER" id="PTHR33525:SF3">
    <property type="entry name" value="RIBONUCLEASE Y"/>
    <property type="match status" value="1"/>
</dbReference>
<feature type="domain" description="HDOD" evidence="1">
    <location>
        <begin position="38"/>
        <end position="232"/>
    </location>
</feature>
<dbReference type="PROSITE" id="PS51833">
    <property type="entry name" value="HDOD"/>
    <property type="match status" value="1"/>
</dbReference>
<dbReference type="CDD" id="cd00077">
    <property type="entry name" value="HDc"/>
    <property type="match status" value="1"/>
</dbReference>
<organism evidence="2">
    <name type="scientific">Caldithrix abyssi</name>
    <dbReference type="NCBI Taxonomy" id="187145"/>
    <lineage>
        <taxon>Bacteria</taxon>
        <taxon>Pseudomonadati</taxon>
        <taxon>Calditrichota</taxon>
        <taxon>Calditrichia</taxon>
        <taxon>Calditrichales</taxon>
        <taxon>Calditrichaceae</taxon>
        <taxon>Caldithrix</taxon>
    </lineage>
</organism>
<protein>
    <submittedName>
        <fullName evidence="2">HDOD domain-containing protein</fullName>
    </submittedName>
</protein>
<dbReference type="InterPro" id="IPR052340">
    <property type="entry name" value="RNase_Y/CdgJ"/>
</dbReference>